<evidence type="ECO:0000313" key="2">
    <source>
        <dbReference type="Proteomes" id="UP001243375"/>
    </source>
</evidence>
<sequence length="170" mass="18545">MPVTPPKYCSKRCKSVGKPSLAVVSTWRTMLEDAAVGGNKQTVLCSDVQREVFAGAEEGAIDRGDDTERGTPSPNTQELGMIKAKQREDTRRAARLIYQFGFQHFAPAAQILNANIGPPSSAAKSSNRKKSNRAGDAEPQDAKVEAMQNGKVIQDVTHAKGEWGLRYKRD</sequence>
<accession>A0ACC2XKS0</accession>
<reference evidence="1" key="1">
    <citation type="submission" date="2023-04" db="EMBL/GenBank/DDBJ databases">
        <title>Draft Genome sequencing of Naganishia species isolated from polar environments using Oxford Nanopore Technology.</title>
        <authorList>
            <person name="Leo P."/>
            <person name="Venkateswaran K."/>
        </authorList>
    </citation>
    <scope>NUCLEOTIDE SEQUENCE</scope>
    <source>
        <strain evidence="1">MNA-CCFEE 5425</strain>
    </source>
</reference>
<comment type="caution">
    <text evidence="1">The sequence shown here is derived from an EMBL/GenBank/DDBJ whole genome shotgun (WGS) entry which is preliminary data.</text>
</comment>
<name>A0ACC2XKS0_9TREE</name>
<dbReference type="Proteomes" id="UP001243375">
    <property type="component" value="Unassembled WGS sequence"/>
</dbReference>
<organism evidence="1 2">
    <name type="scientific">Naganishia vaughanmartiniae</name>
    <dbReference type="NCBI Taxonomy" id="1424756"/>
    <lineage>
        <taxon>Eukaryota</taxon>
        <taxon>Fungi</taxon>
        <taxon>Dikarya</taxon>
        <taxon>Basidiomycota</taxon>
        <taxon>Agaricomycotina</taxon>
        <taxon>Tremellomycetes</taxon>
        <taxon>Filobasidiales</taxon>
        <taxon>Filobasidiaceae</taxon>
        <taxon>Naganishia</taxon>
    </lineage>
</organism>
<gene>
    <name evidence="1" type="ORF">QFC22_001031</name>
</gene>
<evidence type="ECO:0000313" key="1">
    <source>
        <dbReference type="EMBL" id="KAJ9124233.1"/>
    </source>
</evidence>
<keyword evidence="2" id="KW-1185">Reference proteome</keyword>
<dbReference type="EMBL" id="JASBWU010000002">
    <property type="protein sequence ID" value="KAJ9124233.1"/>
    <property type="molecule type" value="Genomic_DNA"/>
</dbReference>
<protein>
    <submittedName>
        <fullName evidence="1">Uncharacterized protein</fullName>
    </submittedName>
</protein>
<proteinExistence type="predicted"/>